<dbReference type="InterPro" id="IPR021254">
    <property type="entry name" value="DUF2806"/>
</dbReference>
<gene>
    <name evidence="1" type="ORF">GDH07_02500</name>
</gene>
<organism evidence="1 2">
    <name type="scientific">Pseudomonas piscis</name>
    <dbReference type="NCBI Taxonomy" id="2614538"/>
    <lineage>
        <taxon>Bacteria</taxon>
        <taxon>Pseudomonadati</taxon>
        <taxon>Pseudomonadota</taxon>
        <taxon>Gammaproteobacteria</taxon>
        <taxon>Pseudomonadales</taxon>
        <taxon>Pseudomonadaceae</taxon>
        <taxon>Pseudomonas</taxon>
    </lineage>
</organism>
<evidence type="ECO:0000313" key="1">
    <source>
        <dbReference type="EMBL" id="MQA52190.1"/>
    </source>
</evidence>
<name>A0A7X1PHF0_9PSED</name>
<dbReference type="Proteomes" id="UP000486534">
    <property type="component" value="Unassembled WGS sequence"/>
</dbReference>
<dbReference type="Pfam" id="PF10987">
    <property type="entry name" value="DUF2806"/>
    <property type="match status" value="1"/>
</dbReference>
<dbReference type="RefSeq" id="WP_152896608.1">
    <property type="nucleotide sequence ID" value="NZ_WHUV01000001.1"/>
</dbReference>
<evidence type="ECO:0000313" key="2">
    <source>
        <dbReference type="Proteomes" id="UP000486534"/>
    </source>
</evidence>
<accession>A0A7X1PHF0</accession>
<dbReference type="AlphaFoldDB" id="A0A7X1PHF0"/>
<comment type="caution">
    <text evidence="1">The sequence shown here is derived from an EMBL/GenBank/DDBJ whole genome shotgun (WGS) entry which is preliminary data.</text>
</comment>
<dbReference type="EMBL" id="WHUV01000001">
    <property type="protein sequence ID" value="MQA52190.1"/>
    <property type="molecule type" value="Genomic_DNA"/>
</dbReference>
<protein>
    <submittedName>
        <fullName evidence="1">TIGR03899 family protein</fullName>
    </submittedName>
</protein>
<sequence>MDEEAPVSDKVLNKLIETISNGCGHLYRPIGLRRDADAQAYSVLKLGQATTEAEIQREEALLAADHQRRSVMLQHEEELARRSAKRRLHQELLKQENLERIFAQALENPPESADEQSVDQDWLTDFVERAQKISSQQMQALWARILSLEVGNPGSFSVRAMDVLKSMTAAEANAFRKLCAIASKLGKGSAPVVLVNGRRKLRWFNALADIDFQDLELHRCGIPLTDQLALQALGLIHAKELCISDLPAATVLDFDLYSKSLRVEVLKNKSTLAFINFTGVGAELYQLVDEEVNPKYVELLQDKLQKVAKVELIDRP</sequence>
<dbReference type="NCBIfam" id="TIGR03899">
    <property type="entry name" value="TIGR03899 family protein"/>
    <property type="match status" value="1"/>
</dbReference>
<proteinExistence type="predicted"/>
<reference evidence="1 2" key="1">
    <citation type="submission" date="2019-10" db="EMBL/GenBank/DDBJ databases">
        <title>Pseudomonas dajingensis sp. nov., isolated from the profound head ulcers of farmed Murray cod (Maccullochella peelii peelii).</title>
        <authorList>
            <person name="Liu Y."/>
        </authorList>
    </citation>
    <scope>NUCLEOTIDE SEQUENCE [LARGE SCALE GENOMIC DNA]</scope>
    <source>
        <strain evidence="1 2">MC042</strain>
    </source>
</reference>